<evidence type="ECO:0000313" key="4">
    <source>
        <dbReference type="EMBL" id="KAJ4841395.1"/>
    </source>
</evidence>
<evidence type="ECO:0000256" key="2">
    <source>
        <dbReference type="ARBA" id="ARBA00023163"/>
    </source>
</evidence>
<dbReference type="EMBL" id="JAKUCV010002788">
    <property type="protein sequence ID" value="KAJ4841395.1"/>
    <property type="molecule type" value="Genomic_DNA"/>
</dbReference>
<dbReference type="AlphaFoldDB" id="A0A9Q0JI11"/>
<dbReference type="PANTHER" id="PTHR45926">
    <property type="entry name" value="OSJNBA0053K19.4 PROTEIN"/>
    <property type="match status" value="1"/>
</dbReference>
<evidence type="ECO:0000259" key="3">
    <source>
        <dbReference type="PROSITE" id="PS51525"/>
    </source>
</evidence>
<evidence type="ECO:0000313" key="5">
    <source>
        <dbReference type="Proteomes" id="UP001141552"/>
    </source>
</evidence>
<protein>
    <recommendedName>
        <fullName evidence="3">NET domain-containing protein</fullName>
    </recommendedName>
</protein>
<dbReference type="PROSITE" id="PS51525">
    <property type="entry name" value="NET"/>
    <property type="match status" value="1"/>
</dbReference>
<gene>
    <name evidence="4" type="ORF">Tsubulata_033430</name>
</gene>
<keyword evidence="2" id="KW-0804">Transcription</keyword>
<evidence type="ECO:0000256" key="1">
    <source>
        <dbReference type="ARBA" id="ARBA00023015"/>
    </source>
</evidence>
<keyword evidence="5" id="KW-1185">Reference proteome</keyword>
<keyword evidence="1" id="KW-0805">Transcription regulation</keyword>
<reference evidence="4" key="1">
    <citation type="submission" date="2022-02" db="EMBL/GenBank/DDBJ databases">
        <authorList>
            <person name="Henning P.M."/>
            <person name="McCubbin A.G."/>
            <person name="Shore J.S."/>
        </authorList>
    </citation>
    <scope>NUCLEOTIDE SEQUENCE</scope>
    <source>
        <strain evidence="4">F60SS</strain>
        <tissue evidence="4">Leaves</tissue>
    </source>
</reference>
<sequence length="318" mass="35855">MTEKAGDVDTPNGMNTFGPDYFRYYVSQVKDVIEDDFVPSTESRCGEGCLAGNKSARMEALLRQAVTALSPEVEERLQSVLHTCWLHSVVRKQREAEGAAVEGGAGPIQNKRLKTSAPLSPTSILASPMPGLDNNVALPEGGIPNGVKKHCARCGKTNARKWRDEAEGKEQRKQIWCGHRPMKLHEKQQLQRRIQKLSPRNLNRVAEIVQRNKPADQCFDEIFVDLEHQDEVTLQRLYYYVEAVEKGKTHSNLSQFQISVPYDGASLYEGDGIDLCGICTYDGAFLREGVNHEHDSLNVKGEKYTRDLQYLEHLQTRR</sequence>
<dbReference type="InterPro" id="IPR027353">
    <property type="entry name" value="NET_dom"/>
</dbReference>
<comment type="caution">
    <text evidence="4">The sequence shown here is derived from an EMBL/GenBank/DDBJ whole genome shotgun (WGS) entry which is preliminary data.</text>
</comment>
<dbReference type="Pfam" id="PF17035">
    <property type="entry name" value="BET"/>
    <property type="match status" value="1"/>
</dbReference>
<dbReference type="InterPro" id="IPR038336">
    <property type="entry name" value="NET_sf"/>
</dbReference>
<reference evidence="4" key="2">
    <citation type="journal article" date="2023" name="Plants (Basel)">
        <title>Annotation of the Turnera subulata (Passifloraceae) Draft Genome Reveals the S-Locus Evolved after the Divergence of Turneroideae from Passifloroideae in a Stepwise Manner.</title>
        <authorList>
            <person name="Henning P.M."/>
            <person name="Roalson E.H."/>
            <person name="Mir W."/>
            <person name="McCubbin A.G."/>
            <person name="Shore J.S."/>
        </authorList>
    </citation>
    <scope>NUCLEOTIDE SEQUENCE</scope>
    <source>
        <strain evidence="4">F60SS</strain>
    </source>
</reference>
<proteinExistence type="predicted"/>
<dbReference type="Gene3D" id="1.20.1270.220">
    <property type="match status" value="1"/>
</dbReference>
<organism evidence="4 5">
    <name type="scientific">Turnera subulata</name>
    <dbReference type="NCBI Taxonomy" id="218843"/>
    <lineage>
        <taxon>Eukaryota</taxon>
        <taxon>Viridiplantae</taxon>
        <taxon>Streptophyta</taxon>
        <taxon>Embryophyta</taxon>
        <taxon>Tracheophyta</taxon>
        <taxon>Spermatophyta</taxon>
        <taxon>Magnoliopsida</taxon>
        <taxon>eudicotyledons</taxon>
        <taxon>Gunneridae</taxon>
        <taxon>Pentapetalae</taxon>
        <taxon>rosids</taxon>
        <taxon>fabids</taxon>
        <taxon>Malpighiales</taxon>
        <taxon>Passifloraceae</taxon>
        <taxon>Turnera</taxon>
    </lineage>
</organism>
<accession>A0A9Q0JI11</accession>
<dbReference type="Proteomes" id="UP001141552">
    <property type="component" value="Unassembled WGS sequence"/>
</dbReference>
<dbReference type="OrthoDB" id="21449at2759"/>
<name>A0A9Q0JI11_9ROSI</name>
<feature type="domain" description="NET" evidence="3">
    <location>
        <begin position="172"/>
        <end position="252"/>
    </location>
</feature>